<evidence type="ECO:0000313" key="1">
    <source>
        <dbReference type="EMBL" id="KAI3815745.1"/>
    </source>
</evidence>
<sequence>MVDVGGRILVVTTVKLTRVVNGGHDVGRDLPRLGGGLRGREVGGELWGEDFGVKSKLGGNDWDVESEKAKDEGVLTFREKDEKEDLSVGGFSGRPCERVWGIH</sequence>
<keyword evidence="2" id="KW-1185">Reference proteome</keyword>
<dbReference type="Proteomes" id="UP001056120">
    <property type="component" value="Linkage Group LG05"/>
</dbReference>
<proteinExistence type="predicted"/>
<organism evidence="1 2">
    <name type="scientific">Smallanthus sonchifolius</name>
    <dbReference type="NCBI Taxonomy" id="185202"/>
    <lineage>
        <taxon>Eukaryota</taxon>
        <taxon>Viridiplantae</taxon>
        <taxon>Streptophyta</taxon>
        <taxon>Embryophyta</taxon>
        <taxon>Tracheophyta</taxon>
        <taxon>Spermatophyta</taxon>
        <taxon>Magnoliopsida</taxon>
        <taxon>eudicotyledons</taxon>
        <taxon>Gunneridae</taxon>
        <taxon>Pentapetalae</taxon>
        <taxon>asterids</taxon>
        <taxon>campanulids</taxon>
        <taxon>Asterales</taxon>
        <taxon>Asteraceae</taxon>
        <taxon>Asteroideae</taxon>
        <taxon>Heliantheae alliance</taxon>
        <taxon>Millerieae</taxon>
        <taxon>Smallanthus</taxon>
    </lineage>
</organism>
<gene>
    <name evidence="1" type="ORF">L1987_15426</name>
</gene>
<evidence type="ECO:0000313" key="2">
    <source>
        <dbReference type="Proteomes" id="UP001056120"/>
    </source>
</evidence>
<dbReference type="EMBL" id="CM042022">
    <property type="protein sequence ID" value="KAI3815745.1"/>
    <property type="molecule type" value="Genomic_DNA"/>
</dbReference>
<comment type="caution">
    <text evidence="1">The sequence shown here is derived from an EMBL/GenBank/DDBJ whole genome shotgun (WGS) entry which is preliminary data.</text>
</comment>
<name>A0ACB9J617_9ASTR</name>
<protein>
    <submittedName>
        <fullName evidence="1">Uncharacterized protein</fullName>
    </submittedName>
</protein>
<accession>A0ACB9J617</accession>
<reference evidence="1 2" key="2">
    <citation type="journal article" date="2022" name="Mol. Ecol. Resour.">
        <title>The genomes of chicory, endive, great burdock and yacon provide insights into Asteraceae paleo-polyploidization history and plant inulin production.</title>
        <authorList>
            <person name="Fan W."/>
            <person name="Wang S."/>
            <person name="Wang H."/>
            <person name="Wang A."/>
            <person name="Jiang F."/>
            <person name="Liu H."/>
            <person name="Zhao H."/>
            <person name="Xu D."/>
            <person name="Zhang Y."/>
        </authorList>
    </citation>
    <scope>NUCLEOTIDE SEQUENCE [LARGE SCALE GENOMIC DNA]</scope>
    <source>
        <strain evidence="2">cv. Yunnan</strain>
        <tissue evidence="1">Leaves</tissue>
    </source>
</reference>
<reference evidence="2" key="1">
    <citation type="journal article" date="2022" name="Mol. Ecol. Resour.">
        <title>The genomes of chicory, endive, great burdock and yacon provide insights into Asteraceae palaeo-polyploidization history and plant inulin production.</title>
        <authorList>
            <person name="Fan W."/>
            <person name="Wang S."/>
            <person name="Wang H."/>
            <person name="Wang A."/>
            <person name="Jiang F."/>
            <person name="Liu H."/>
            <person name="Zhao H."/>
            <person name="Xu D."/>
            <person name="Zhang Y."/>
        </authorList>
    </citation>
    <scope>NUCLEOTIDE SEQUENCE [LARGE SCALE GENOMIC DNA]</scope>
    <source>
        <strain evidence="2">cv. Yunnan</strain>
    </source>
</reference>